<dbReference type="AlphaFoldDB" id="A0A0I9UTU6"/>
<accession>A0A0I9UTU6</accession>
<gene>
    <name evidence="1" type="ORF">EE52_0204970</name>
</gene>
<sequence length="155" mass="17984">MNGWLSVEETARICGTDVQRITLWMNSNHIAFARFDTILMTDSTSLFALFERNRVDTIYDDMQTEKGRGRPGKHRRLLDTPLDDFGLSQRIVRACRELSLFTVEHLLIHLKRFRFARLYCVRNFGSQAANEVLLRLRRDGLIDGGGSRDFKVLHP</sequence>
<dbReference type="EMBL" id="JMZZ02000042">
    <property type="protein sequence ID" value="KFX75734.1"/>
    <property type="molecule type" value="Genomic_DNA"/>
</dbReference>
<dbReference type="SUPFAM" id="SSF47789">
    <property type="entry name" value="C-terminal domain of RNA polymerase alpha subunit"/>
    <property type="match status" value="1"/>
</dbReference>
<dbReference type="Gene3D" id="1.10.150.20">
    <property type="entry name" value="5' to 3' exonuclease, C-terminal subdomain"/>
    <property type="match status" value="1"/>
</dbReference>
<name>A0A0I9UTU6_BACFG</name>
<evidence type="ECO:0000313" key="1">
    <source>
        <dbReference type="EMBL" id="KFX75734.1"/>
    </source>
</evidence>
<proteinExistence type="predicted"/>
<reference evidence="1" key="2">
    <citation type="submission" date="2014-07" db="EMBL/GenBank/DDBJ databases">
        <title>Genetics and epidemiology of antimicrobial resistance in B. fragilis group.</title>
        <authorList>
            <person name="Sydenham T.V."/>
            <person name="Hasman H."/>
            <person name="Kemp M."/>
            <person name="Justesen U.S."/>
        </authorList>
    </citation>
    <scope>NUCLEOTIDE SEQUENCE [LARGE SCALE GENOMIC DNA]</scope>
    <source>
        <strain evidence="1">DCMOUH0018B</strain>
    </source>
</reference>
<organism evidence="1">
    <name type="scientific">Bacteroides fragilis</name>
    <dbReference type="NCBI Taxonomy" id="817"/>
    <lineage>
        <taxon>Bacteria</taxon>
        <taxon>Pseudomonadati</taxon>
        <taxon>Bacteroidota</taxon>
        <taxon>Bacteroidia</taxon>
        <taxon>Bacteroidales</taxon>
        <taxon>Bacteroidaceae</taxon>
        <taxon>Bacteroides</taxon>
    </lineage>
</organism>
<dbReference type="RefSeq" id="WP_044299802.1">
    <property type="nucleotide sequence ID" value="NZ_CAEUHN010000001.1"/>
</dbReference>
<protein>
    <submittedName>
        <fullName evidence="1">Uncharacterized protein</fullName>
    </submittedName>
</protein>
<dbReference type="PATRIC" id="fig|817.53.peg.1041"/>
<reference evidence="1" key="1">
    <citation type="book" date="2014" name="THE 24TH EUROPEAN CONGRESS OF CLINICAL MICROBIOLOGY AND INFECTIOUS DISEASES" publisher="ECCMID 2014" city="Barcelona, Spain">
        <title>Identification of resistance genes in three multidrug-resistant Bacteroides fragilis isolates by whole genome sequencing.</title>
        <editorList>
            <person name="Unknown"/>
            <person name="A."/>
        </editorList>
        <authorList>
            <person name="Sydenham T.V."/>
            <person name="Hasman H."/>
            <person name="Wang M."/>
            <person name="Soki J."/>
            <person name="Nagy E."/>
            <person name="Justesen U.S."/>
        </authorList>
    </citation>
    <scope>NUCLEOTIDE SEQUENCE</scope>
    <source>
        <strain evidence="1">DCMOUH0018B</strain>
    </source>
</reference>
<comment type="caution">
    <text evidence="1">The sequence shown here is derived from an EMBL/GenBank/DDBJ whole genome shotgun (WGS) entry which is preliminary data.</text>
</comment>